<dbReference type="GeneTree" id="ENSGT01150000286943"/>
<evidence type="ECO:0000313" key="2">
    <source>
        <dbReference type="Proteomes" id="UP000028761"/>
    </source>
</evidence>
<reference evidence="1 2" key="1">
    <citation type="submission" date="2012-03" db="EMBL/GenBank/DDBJ databases">
        <title>Whole Genome Assembly of Papio anubis.</title>
        <authorList>
            <person name="Liu Y.L."/>
            <person name="Abraham K.A."/>
            <person name="Akbar H.A."/>
            <person name="Ali S.A."/>
            <person name="Anosike U.A."/>
            <person name="Aqrawi P.A."/>
            <person name="Arias F.A."/>
            <person name="Attaway T.A."/>
            <person name="Awwad R.A."/>
            <person name="Babu C.B."/>
            <person name="Bandaranaike D.B."/>
            <person name="Battles P.B."/>
            <person name="Bell A.B."/>
            <person name="Beltran B.B."/>
            <person name="Berhane-Mersha D.B."/>
            <person name="Bess C.B."/>
            <person name="Bickham C.B."/>
            <person name="Bolden T.B."/>
            <person name="Carter K.C."/>
            <person name="Chau D.C."/>
            <person name="Chavez A.C."/>
            <person name="Clerc-Blankenburg K.C."/>
            <person name="Coyle M.C."/>
            <person name="Dao M.D."/>
            <person name="Davila M.L.D."/>
            <person name="Davy-Carroll L.D."/>
            <person name="Denson S.D."/>
            <person name="Dinh H.D."/>
            <person name="Fernandez S.F."/>
            <person name="Fernando P.F."/>
            <person name="Forbes L.F."/>
            <person name="Francis C.F."/>
            <person name="Francisco L.F."/>
            <person name="Fu Q.F."/>
            <person name="Garcia-Iii R.G."/>
            <person name="Garrett T.G."/>
            <person name="Gross S.G."/>
            <person name="Gubbala S.G."/>
            <person name="Hirani K.H."/>
            <person name="Hogues M.H."/>
            <person name="Hollins B.H."/>
            <person name="Jackson L.J."/>
            <person name="Javaid M.J."/>
            <person name="Jhangiani S.J."/>
            <person name="Johnson A.J."/>
            <person name="Johnson B.J."/>
            <person name="Jones J.J."/>
            <person name="Joshi V.J."/>
            <person name="Kalu J.K."/>
            <person name="Khan N.K."/>
            <person name="Korchina V.K."/>
            <person name="Kovar C.K."/>
            <person name="Lago L.L."/>
            <person name="Lara F.L."/>
            <person name="Le T.-K.L."/>
            <person name="Lee S.L."/>
            <person name="Legall-Iii F.L."/>
            <person name="Lemon S.L."/>
            <person name="Liu J.L."/>
            <person name="Liu Y.-S.L."/>
            <person name="Liyanage D.L."/>
            <person name="Lopez J.L."/>
            <person name="Lorensuhewa L.L."/>
            <person name="Mata R.M."/>
            <person name="Mathew T.M."/>
            <person name="Mercado C.M."/>
            <person name="Mercado I.M."/>
            <person name="Morales K.M."/>
            <person name="Morgan M.M."/>
            <person name="Munidasa M.M."/>
            <person name="Ngo D.N."/>
            <person name="Nguyen L.N."/>
            <person name="Nguyen T.N."/>
            <person name="Nguyen N.N."/>
            <person name="Obregon M.O."/>
            <person name="Okwuonu G.O."/>
            <person name="Ongeri F.O."/>
            <person name="Onwere C.O."/>
            <person name="Osifeso I.O."/>
            <person name="Parra A.P."/>
            <person name="Patil S.P."/>
            <person name="Perez A.P."/>
            <person name="Perez Y.P."/>
            <person name="Pham C.P."/>
            <person name="Pu L.-L.P."/>
            <person name="Puazo M.P."/>
            <person name="Quiroz J.Q."/>
            <person name="Rouhana J.R."/>
            <person name="Ruiz M.R."/>
            <person name="Ruiz S.-J.R."/>
            <person name="Saada N.S."/>
            <person name="Santibanez J.S."/>
            <person name="Scheel M.S."/>
            <person name="Schneider B.S."/>
            <person name="Simmons D.S."/>
            <person name="Sisson I.S."/>
            <person name="Tang L.-Y.T."/>
            <person name="Thornton R.T."/>
            <person name="Tisius J.T."/>
            <person name="Toledanes G.T."/>
            <person name="Trejos Z.T."/>
            <person name="Usmani K.U."/>
            <person name="Varghese R.V."/>
            <person name="Vattathil S.V."/>
            <person name="Vee V.V."/>
            <person name="Walker D.W."/>
            <person name="Weissenberger G.W."/>
            <person name="White C.W."/>
            <person name="Williams A.W."/>
            <person name="Woodworth J.W."/>
            <person name="Wright R.W."/>
            <person name="Zhu Y.Z."/>
            <person name="Han Y.H."/>
            <person name="Newsham I.N."/>
            <person name="Nazareth L.N."/>
            <person name="Worley K.W."/>
            <person name="Muzny D.M."/>
            <person name="Rogers J.R."/>
            <person name="Gibbs R.G."/>
        </authorList>
    </citation>
    <scope>NUCLEOTIDE SEQUENCE [LARGE SCALE GENOMIC DNA]</scope>
</reference>
<accession>A0A8I5N0Y7</accession>
<reference evidence="1" key="3">
    <citation type="submission" date="2025-09" db="UniProtKB">
        <authorList>
            <consortium name="Ensembl"/>
        </authorList>
    </citation>
    <scope>IDENTIFICATION</scope>
</reference>
<dbReference type="OMA" id="SSGQRIW"/>
<dbReference type="Ensembl" id="ENSPANT00000074517.1">
    <property type="protein sequence ID" value="ENSPANP00000049345.1"/>
    <property type="gene ID" value="ENSPANG00000048843.1"/>
</dbReference>
<proteinExistence type="predicted"/>
<dbReference type="AlphaFoldDB" id="A0A8I5N0Y7"/>
<reference evidence="1" key="2">
    <citation type="submission" date="2025-08" db="UniProtKB">
        <authorList>
            <consortium name="Ensembl"/>
        </authorList>
    </citation>
    <scope>IDENTIFICATION</scope>
</reference>
<organism evidence="1 2">
    <name type="scientific">Papio anubis</name>
    <name type="common">Olive baboon</name>
    <dbReference type="NCBI Taxonomy" id="9555"/>
    <lineage>
        <taxon>Eukaryota</taxon>
        <taxon>Metazoa</taxon>
        <taxon>Chordata</taxon>
        <taxon>Craniata</taxon>
        <taxon>Vertebrata</taxon>
        <taxon>Euteleostomi</taxon>
        <taxon>Mammalia</taxon>
        <taxon>Eutheria</taxon>
        <taxon>Euarchontoglires</taxon>
        <taxon>Primates</taxon>
        <taxon>Haplorrhini</taxon>
        <taxon>Catarrhini</taxon>
        <taxon>Cercopithecidae</taxon>
        <taxon>Cercopithecinae</taxon>
        <taxon>Papio</taxon>
    </lineage>
</organism>
<protein>
    <submittedName>
        <fullName evidence="1">Uncharacterized protein</fullName>
    </submittedName>
</protein>
<sequence>TPGLKQSSHLSLPKCWDYKCEPPHLASISVNVNSISSGQRIWSYPCFLFFFFLRQSLAVSSRLECNSMISAHCNLHLPGSSDSPASASQVAGTTCACHHAQLIFSRVEVSPCWPGWSQTPDLVIHS</sequence>
<name>A0A8I5N0Y7_PAPAN</name>
<dbReference type="Proteomes" id="UP000028761">
    <property type="component" value="Chromosome 9"/>
</dbReference>
<dbReference type="PANTHER" id="PTHR12138">
    <property type="entry name" value="PRIMATE-EXPANDED PROTEIN FAMILY"/>
    <property type="match status" value="1"/>
</dbReference>
<evidence type="ECO:0000313" key="1">
    <source>
        <dbReference type="Ensembl" id="ENSPANP00000049345.1"/>
    </source>
</evidence>
<dbReference type="PANTHER" id="PTHR12138:SF162">
    <property type="entry name" value="CHROMOSOME UNDETERMINED SCAFFOLD_275, WHOLE GENOME SHOTGUN SEQUENCE"/>
    <property type="match status" value="1"/>
</dbReference>
<keyword evidence="2" id="KW-1185">Reference proteome</keyword>